<dbReference type="InterPro" id="IPR011059">
    <property type="entry name" value="Metal-dep_hydrolase_composite"/>
</dbReference>
<dbReference type="InterPro" id="IPR050069">
    <property type="entry name" value="Urease_subunit"/>
</dbReference>
<dbReference type="SUPFAM" id="SSF51278">
    <property type="entry name" value="Urease, beta-subunit"/>
    <property type="match status" value="1"/>
</dbReference>
<protein>
    <recommendedName>
        <fullName evidence="2">urease</fullName>
        <ecNumber evidence="2">3.5.1.5</ecNumber>
    </recommendedName>
</protein>
<feature type="binding site" evidence="7">
    <location>
        <position position="435"/>
    </location>
    <ligand>
        <name>Ni(2+)</name>
        <dbReference type="ChEBI" id="CHEBI:49786"/>
        <label>1</label>
    </ligand>
</feature>
<dbReference type="Pfam" id="PF00449">
    <property type="entry name" value="Urease_alpha"/>
    <property type="match status" value="1"/>
</dbReference>
<feature type="binding site" evidence="9">
    <location>
        <position position="522"/>
    </location>
    <ligand>
        <name>substrate</name>
    </ligand>
</feature>
<evidence type="ECO:0000256" key="4">
    <source>
        <dbReference type="ARBA" id="ARBA00022723"/>
    </source>
</evidence>
<dbReference type="PRINTS" id="PR01752">
    <property type="entry name" value="UREASE"/>
</dbReference>
<evidence type="ECO:0000256" key="2">
    <source>
        <dbReference type="ARBA" id="ARBA00012934"/>
    </source>
</evidence>
<dbReference type="GO" id="GO:0009039">
    <property type="term" value="F:urease activity"/>
    <property type="evidence" value="ECO:0007669"/>
    <property type="project" value="UniProtKB-EC"/>
</dbReference>
<evidence type="ECO:0000256" key="3">
    <source>
        <dbReference type="ARBA" id="ARBA00022596"/>
    </source>
</evidence>
<dbReference type="PROSITE" id="PS51368">
    <property type="entry name" value="UREASE_3"/>
    <property type="match status" value="1"/>
</dbReference>
<dbReference type="InterPro" id="IPR017951">
    <property type="entry name" value="Urease_asu_c"/>
</dbReference>
<dbReference type="AlphaFoldDB" id="A0AAQ4DTU7"/>
<dbReference type="GO" id="GO:0016151">
    <property type="term" value="F:nickel cation binding"/>
    <property type="evidence" value="ECO:0007669"/>
    <property type="project" value="InterPro"/>
</dbReference>
<dbReference type="InterPro" id="IPR011612">
    <property type="entry name" value="Urease_alpha_N_dom"/>
</dbReference>
<dbReference type="NCBIfam" id="TIGR00192">
    <property type="entry name" value="urease_beta"/>
    <property type="match status" value="1"/>
</dbReference>
<dbReference type="GO" id="GO:0043419">
    <property type="term" value="P:urea catabolic process"/>
    <property type="evidence" value="ECO:0007669"/>
    <property type="project" value="InterPro"/>
</dbReference>
<feature type="binding site" evidence="7">
    <location>
        <position position="575"/>
    </location>
    <ligand>
        <name>Ni(2+)</name>
        <dbReference type="ChEBI" id="CHEBI:49786"/>
        <label>2</label>
    </ligand>
</feature>
<keyword evidence="3 7" id="KW-0533">Nickel</keyword>
<dbReference type="Gene3D" id="2.10.150.10">
    <property type="entry name" value="Urease, beta subunit"/>
    <property type="match status" value="1"/>
</dbReference>
<dbReference type="SUPFAM" id="SSF51556">
    <property type="entry name" value="Metallo-dependent hydrolases"/>
    <property type="match status" value="1"/>
</dbReference>
<evidence type="ECO:0000313" key="12">
    <source>
        <dbReference type="Proteomes" id="UP001321473"/>
    </source>
</evidence>
<dbReference type="EC" id="3.5.1.5" evidence="2"/>
<dbReference type="Gene3D" id="3.20.20.140">
    <property type="entry name" value="Metal-dependent hydrolases"/>
    <property type="match status" value="1"/>
</dbReference>
<dbReference type="InterPro" id="IPR036461">
    <property type="entry name" value="Urease_betasu_sf"/>
</dbReference>
<evidence type="ECO:0000256" key="9">
    <source>
        <dbReference type="PROSITE-ProRule" id="PRU00700"/>
    </source>
</evidence>
<dbReference type="Pfam" id="PF00699">
    <property type="entry name" value="Urease_beta"/>
    <property type="match status" value="1"/>
</dbReference>
<comment type="caution">
    <text evidence="11">The sequence shown here is derived from an EMBL/GenBank/DDBJ whole genome shotgun (WGS) entry which is preliminary data.</text>
</comment>
<evidence type="ECO:0000259" key="10">
    <source>
        <dbReference type="PROSITE" id="PS51368"/>
    </source>
</evidence>
<dbReference type="PIRSF" id="PIRSF001222">
    <property type="entry name" value="Urease"/>
    <property type="match status" value="1"/>
</dbReference>
<sequence>MRLTPKEVEGLQVHQAGVLAQKRLARGLRLNHPEAVALIACQCFSSDLTFLIFQIQEFARDGHCVADVTEKGGQLLGRNQVLPGVPEMVPEMTVEATFTDGTKLVCLHFPICRRNGDLKWALHGSFLPVPDVSIFEKRKPDVLSRVAPMPLEDIDHETIQHLSSVPGKILPLEQESDIVINEGRPVFSLRVVNTSDRPVQVGSHYPFIEANKYLVFDREKAYGMRLNVPAGMSIRFEPGDARTVPLVEISGSKVVRGGNNLCDGQVTNKNLPQVMERIQARGFGHKKQEQVYPSKPYKISRADYIASYGPTVGDRVKLGDTCLVIEVEKDYTIYGDEVKFGGGKVIRDGMGQAAGRNADEVLDIVITNALILDALLGVVKADIGIKGNEIVGIGKAGNPDIMAGVHPNLIIGCSTEVVAGEGLIVTAGAIDTHVHFVCPQLVEQAIAGGITTLIGGGSGPAEGSRATTCTPGAESIRNMILSTDSMPVNFGFTGKGNTSYTQGLAPELVSQIEAGAMGLKLHEDWACTPAAIDACLQVADFYDIQALIHTDTLNEGGCLEQTVEAFDGRTIHAYHAEGAGGGHAPDIISICGEPNVLPSSTNPTRPYTRNTIEEALDMLIICHHLDRNVKEDLAFAESRIRAETIAAEDVLHDIGAISIYTSDALAMGRIGEVVSRTWQTADKMKIFRGKLKEDCPNNDNFRVLRYLAKYTINPALAHGIDYYVGSVTPGKIADLVLWTPSLFGAKPEIVMKGGQIISAQMGMANASIPTAEPICLRDMYGARALSVGRNSAVFVSKVSVEKGIVLEYGIRKMILPVSGSRKLKKADFVHNNLTPKLLVNPETYVVEWVRIEDGEEVKEHLTVPPSDHIALAQKYFLF</sequence>
<dbReference type="InterPro" id="IPR029754">
    <property type="entry name" value="Urease_Ni-bd"/>
</dbReference>
<dbReference type="Gene3D" id="3.30.280.10">
    <property type="entry name" value="Urease, gamma-like subunit"/>
    <property type="match status" value="1"/>
</dbReference>
<keyword evidence="5 9" id="KW-0378">Hydrolase</keyword>
<comment type="pathway">
    <text evidence="1">Nitrogen metabolism; urea degradation; CO(2) and NH(3) from urea (urease route): step 1/1.</text>
</comment>
<feature type="binding site" evidence="7">
    <location>
        <position position="549"/>
    </location>
    <ligand>
        <name>Ni(2+)</name>
        <dbReference type="ChEBI" id="CHEBI:49786"/>
        <label>2</label>
    </ligand>
</feature>
<dbReference type="Pfam" id="PF00547">
    <property type="entry name" value="Urease_gamma"/>
    <property type="match status" value="1"/>
</dbReference>
<feature type="modified residue" description="N6-carboxylysine" evidence="6">
    <location>
        <position position="520"/>
    </location>
</feature>
<gene>
    <name evidence="11" type="ORF">V5799_007333</name>
</gene>
<feature type="binding site" evidence="7">
    <location>
        <position position="433"/>
    </location>
    <ligand>
        <name>Ni(2+)</name>
        <dbReference type="ChEBI" id="CHEBI:49786"/>
        <label>1</label>
    </ligand>
</feature>
<dbReference type="CDD" id="cd00390">
    <property type="entry name" value="Urease_gamma"/>
    <property type="match status" value="1"/>
</dbReference>
<dbReference type="Gene3D" id="2.30.40.10">
    <property type="entry name" value="Urease, subunit C, domain 1"/>
    <property type="match status" value="1"/>
</dbReference>
<dbReference type="InterPro" id="IPR002019">
    <property type="entry name" value="Urease_beta-like"/>
</dbReference>
<dbReference type="SUPFAM" id="SSF54111">
    <property type="entry name" value="Urease, gamma-subunit"/>
    <property type="match status" value="1"/>
</dbReference>
<dbReference type="NCBIfam" id="NF009686">
    <property type="entry name" value="PRK13207.1"/>
    <property type="match status" value="1"/>
</dbReference>
<comment type="cofactor">
    <cofactor evidence="7">
        <name>Ni cation</name>
        <dbReference type="ChEBI" id="CHEBI:25516"/>
    </cofactor>
    <text evidence="7">Binds 2 nickel ions per subunit.</text>
</comment>
<evidence type="ECO:0000256" key="7">
    <source>
        <dbReference type="PIRSR" id="PIRSR001222-51"/>
    </source>
</evidence>
<dbReference type="CDD" id="cd00407">
    <property type="entry name" value="Urease_beta"/>
    <property type="match status" value="1"/>
</dbReference>
<dbReference type="GO" id="GO:0035550">
    <property type="term" value="C:urease complex"/>
    <property type="evidence" value="ECO:0007669"/>
    <property type="project" value="InterPro"/>
</dbReference>
<feature type="binding site" evidence="7">
    <location>
        <position position="663"/>
    </location>
    <ligand>
        <name>Ni(2+)</name>
        <dbReference type="ChEBI" id="CHEBI:49786"/>
        <label>1</label>
    </ligand>
</feature>
<dbReference type="NCBIfam" id="NF009671">
    <property type="entry name" value="PRK13192.1"/>
    <property type="match status" value="1"/>
</dbReference>
<keyword evidence="4 7" id="KW-0479">Metal-binding</keyword>
<comment type="PTM">
    <text evidence="6">Carbamylation allows a single lysine to coordinate two nickel ions.</text>
</comment>
<evidence type="ECO:0000256" key="5">
    <source>
        <dbReference type="ARBA" id="ARBA00022801"/>
    </source>
</evidence>
<dbReference type="EMBL" id="JARKHS020026901">
    <property type="protein sequence ID" value="KAK8765887.1"/>
    <property type="molecule type" value="Genomic_DNA"/>
</dbReference>
<dbReference type="NCBIfam" id="TIGR00193">
    <property type="entry name" value="urease_gam"/>
    <property type="match status" value="1"/>
</dbReference>
<evidence type="ECO:0000256" key="1">
    <source>
        <dbReference type="ARBA" id="ARBA00004897"/>
    </source>
</evidence>
<reference evidence="11 12" key="1">
    <citation type="journal article" date="2023" name="Arcadia Sci">
        <title>De novo assembly of a long-read Amblyomma americanum tick genome.</title>
        <authorList>
            <person name="Chou S."/>
            <person name="Poskanzer K.E."/>
            <person name="Rollins M."/>
            <person name="Thuy-Boun P.S."/>
        </authorList>
    </citation>
    <scope>NUCLEOTIDE SEQUENCE [LARGE SCALE GENOMIC DNA]</scope>
    <source>
        <strain evidence="11">F_SG_1</strain>
        <tissue evidence="11">Salivary glands</tissue>
    </source>
</reference>
<dbReference type="InterPro" id="IPR032466">
    <property type="entry name" value="Metal_Hydrolase"/>
</dbReference>
<dbReference type="CDD" id="cd00375">
    <property type="entry name" value="Urease_alpha"/>
    <property type="match status" value="1"/>
</dbReference>
<feature type="binding site" description="via carbamate group" evidence="7">
    <location>
        <position position="520"/>
    </location>
    <ligand>
        <name>Ni(2+)</name>
        <dbReference type="ChEBI" id="CHEBI:49786"/>
        <label>1</label>
    </ligand>
</feature>
<feature type="binding site" description="via carbamate group" evidence="7">
    <location>
        <position position="520"/>
    </location>
    <ligand>
        <name>Ni(2+)</name>
        <dbReference type="ChEBI" id="CHEBI:49786"/>
        <label>2</label>
    </ligand>
</feature>
<evidence type="ECO:0000313" key="11">
    <source>
        <dbReference type="EMBL" id="KAK8765887.1"/>
    </source>
</evidence>
<organism evidence="11 12">
    <name type="scientific">Amblyomma americanum</name>
    <name type="common">Lone star tick</name>
    <dbReference type="NCBI Taxonomy" id="6943"/>
    <lineage>
        <taxon>Eukaryota</taxon>
        <taxon>Metazoa</taxon>
        <taxon>Ecdysozoa</taxon>
        <taxon>Arthropoda</taxon>
        <taxon>Chelicerata</taxon>
        <taxon>Arachnida</taxon>
        <taxon>Acari</taxon>
        <taxon>Parasitiformes</taxon>
        <taxon>Ixodida</taxon>
        <taxon>Ixodoidea</taxon>
        <taxon>Ixodidae</taxon>
        <taxon>Amblyomminae</taxon>
        <taxon>Amblyomma</taxon>
    </lineage>
</organism>
<name>A0AAQ4DTU7_AMBAM</name>
<dbReference type="InterPro" id="IPR036463">
    <property type="entry name" value="Urease_gamma_sf"/>
</dbReference>
<dbReference type="InterPro" id="IPR008221">
    <property type="entry name" value="Urease"/>
</dbReference>
<dbReference type="PANTHER" id="PTHR33569">
    <property type="entry name" value="UREASE"/>
    <property type="match status" value="1"/>
</dbReference>
<feature type="active site" description="Proton donor" evidence="8 9">
    <location>
        <position position="623"/>
    </location>
</feature>
<dbReference type="PANTHER" id="PTHR33569:SF1">
    <property type="entry name" value="UREASE"/>
    <property type="match status" value="1"/>
</dbReference>
<dbReference type="SUPFAM" id="SSF51338">
    <property type="entry name" value="Composite domain of metallo-dependent hydrolases"/>
    <property type="match status" value="1"/>
</dbReference>
<dbReference type="PROSITE" id="PS00145">
    <property type="entry name" value="UREASE_2"/>
    <property type="match status" value="1"/>
</dbReference>
<dbReference type="InterPro" id="IPR005848">
    <property type="entry name" value="Urease_asu"/>
</dbReference>
<dbReference type="PROSITE" id="PS01120">
    <property type="entry name" value="UREASE_1"/>
    <property type="match status" value="1"/>
</dbReference>
<dbReference type="InterPro" id="IPR017950">
    <property type="entry name" value="Urease_AS"/>
</dbReference>
<feature type="domain" description="Urease" evidence="10">
    <location>
        <begin position="428"/>
        <end position="878"/>
    </location>
</feature>
<evidence type="ECO:0000256" key="6">
    <source>
        <dbReference type="PIRSR" id="PIRSR001222-50"/>
    </source>
</evidence>
<proteinExistence type="inferred from homology"/>
<dbReference type="NCBIfam" id="TIGR01792">
    <property type="entry name" value="urease_alph"/>
    <property type="match status" value="1"/>
</dbReference>
<dbReference type="HAMAP" id="MF_01953">
    <property type="entry name" value="Urease_alpha"/>
    <property type="match status" value="1"/>
</dbReference>
<keyword evidence="12" id="KW-1185">Reference proteome</keyword>
<dbReference type="InterPro" id="IPR002026">
    <property type="entry name" value="Urease_gamma/gamma-beta_su"/>
</dbReference>
<evidence type="ECO:0000256" key="8">
    <source>
        <dbReference type="PIRSR" id="PIRSR611612-52"/>
    </source>
</evidence>
<accession>A0AAQ4DTU7</accession>
<dbReference type="InterPro" id="IPR006680">
    <property type="entry name" value="Amidohydro-rel"/>
</dbReference>
<dbReference type="Proteomes" id="UP001321473">
    <property type="component" value="Unassembled WGS sequence"/>
</dbReference>
<dbReference type="Pfam" id="PF01979">
    <property type="entry name" value="Amidohydro_1"/>
    <property type="match status" value="1"/>
</dbReference>